<evidence type="ECO:0000313" key="4">
    <source>
        <dbReference type="Proteomes" id="UP000223968"/>
    </source>
</evidence>
<dbReference type="SUPFAM" id="SSF81383">
    <property type="entry name" value="F-box domain"/>
    <property type="match status" value="1"/>
</dbReference>
<dbReference type="InterPro" id="IPR036322">
    <property type="entry name" value="WD40_repeat_dom_sf"/>
</dbReference>
<organism evidence="3 4">
    <name type="scientific">Helicocarpus griseus UAMH5409</name>
    <dbReference type="NCBI Taxonomy" id="1447875"/>
    <lineage>
        <taxon>Eukaryota</taxon>
        <taxon>Fungi</taxon>
        <taxon>Dikarya</taxon>
        <taxon>Ascomycota</taxon>
        <taxon>Pezizomycotina</taxon>
        <taxon>Eurotiomycetes</taxon>
        <taxon>Eurotiomycetidae</taxon>
        <taxon>Onygenales</taxon>
        <taxon>Ajellomycetaceae</taxon>
        <taxon>Helicocarpus</taxon>
    </lineage>
</organism>
<dbReference type="EMBL" id="PDNB01000328">
    <property type="protein sequence ID" value="PGG95589.1"/>
    <property type="molecule type" value="Genomic_DNA"/>
</dbReference>
<dbReference type="InterPro" id="IPR036047">
    <property type="entry name" value="F-box-like_dom_sf"/>
</dbReference>
<dbReference type="Proteomes" id="UP000223968">
    <property type="component" value="Unassembled WGS sequence"/>
</dbReference>
<sequence>MEKLPVELVSRIVEYIDPQELSALQLVSRRFFDICRDNSIWRQHCYEKACGGLRDRNNNGLLNNLRPEAPASTTPSRNDNDNNNTSNNISNATGSVVELLLAGHANTGITTDHPESFPGGSGPAQDRRPGLQSSSASNWDPSYEGEKVDWYSEYIARNAKISVQWLQEPYAAGAQDEDEGIIRREVKGMGLMKDYSYGASDKIVGPLDDGTVCLWNLNRSTMSRRGTRGKIVGLSEPGALTTDTERRGDKSSSNVDFIGVGECVSVDSFRQTAYIAVGTILKEVDLSTLKVIHQKKFPWSVFALSQEAEYAAPLTVGTTRSLHLYDSRSRSQVTESRICSPMPLDSHDTYVSLFQPIPLSILHPPLPNINSIALAGRFSALLLYDRRNISRLLSTAHSGARICGLAALPTCPRPYSSDRPELQNNHTIIACGEYKGRGSLEMFSTSTPATSGDYRNQERSLLVKNSISQNRQSASGSKLLSVANHGTRIVFTDANGYIKWVERDGRTEVRRWNLSQDTSYRRHRPPPFKTSSINDEGLMPNLEYWGADFSIGSSDIVRKILPTGYSDVLDDELLIWTGDRIGRLRFSEKPGHDWNYEAETYQEESEAARRENEHKEAVHRSLHTHRNELNWMGDFGTG</sequence>
<comment type="caution">
    <text evidence="3">The sequence shown here is derived from an EMBL/GenBank/DDBJ whole genome shotgun (WGS) entry which is preliminary data.</text>
</comment>
<feature type="domain" description="F-box" evidence="2">
    <location>
        <begin position="1"/>
        <end position="44"/>
    </location>
</feature>
<proteinExistence type="predicted"/>
<dbReference type="Gene3D" id="1.20.1280.50">
    <property type="match status" value="1"/>
</dbReference>
<dbReference type="Pfam" id="PF12937">
    <property type="entry name" value="F-box-like"/>
    <property type="match status" value="1"/>
</dbReference>
<dbReference type="InterPro" id="IPR039719">
    <property type="entry name" value="FBXO28"/>
</dbReference>
<dbReference type="PROSITE" id="PS50181">
    <property type="entry name" value="FBOX"/>
    <property type="match status" value="1"/>
</dbReference>
<dbReference type="SUPFAM" id="SSF50978">
    <property type="entry name" value="WD40 repeat-like"/>
    <property type="match status" value="1"/>
</dbReference>
<gene>
    <name evidence="3" type="ORF">AJ79_09962</name>
</gene>
<dbReference type="SMART" id="SM00256">
    <property type="entry name" value="FBOX"/>
    <property type="match status" value="1"/>
</dbReference>
<feature type="compositionally biased region" description="Polar residues" evidence="1">
    <location>
        <begin position="131"/>
        <end position="140"/>
    </location>
</feature>
<feature type="region of interest" description="Disordered" evidence="1">
    <location>
        <begin position="57"/>
        <end position="90"/>
    </location>
</feature>
<dbReference type="InterPro" id="IPR001810">
    <property type="entry name" value="F-box_dom"/>
</dbReference>
<dbReference type="GO" id="GO:0000209">
    <property type="term" value="P:protein polyubiquitination"/>
    <property type="evidence" value="ECO:0007669"/>
    <property type="project" value="TreeGrafter"/>
</dbReference>
<feature type="compositionally biased region" description="Low complexity" evidence="1">
    <location>
        <begin position="58"/>
        <end position="90"/>
    </location>
</feature>
<dbReference type="STRING" id="1447875.A0A2B7WG79"/>
<evidence type="ECO:0000259" key="2">
    <source>
        <dbReference type="PROSITE" id="PS50181"/>
    </source>
</evidence>
<reference evidence="3 4" key="1">
    <citation type="submission" date="2017-10" db="EMBL/GenBank/DDBJ databases">
        <title>Comparative genomics in systemic dimorphic fungi from Ajellomycetaceae.</title>
        <authorList>
            <person name="Munoz J.F."/>
            <person name="Mcewen J.G."/>
            <person name="Clay O.K."/>
            <person name="Cuomo C.A."/>
        </authorList>
    </citation>
    <scope>NUCLEOTIDE SEQUENCE [LARGE SCALE GENOMIC DNA]</scope>
    <source>
        <strain evidence="3 4">UAMH5409</strain>
    </source>
</reference>
<evidence type="ECO:0000313" key="3">
    <source>
        <dbReference type="EMBL" id="PGG95589.1"/>
    </source>
</evidence>
<dbReference type="PANTHER" id="PTHR13252">
    <property type="entry name" value="F-BOX ONLY PROTEIN 28"/>
    <property type="match status" value="1"/>
</dbReference>
<dbReference type="PANTHER" id="PTHR13252:SF9">
    <property type="entry name" value="F-BOX ONLY PROTEIN 28"/>
    <property type="match status" value="1"/>
</dbReference>
<keyword evidence="4" id="KW-1185">Reference proteome</keyword>
<evidence type="ECO:0000256" key="1">
    <source>
        <dbReference type="SAM" id="MobiDB-lite"/>
    </source>
</evidence>
<protein>
    <recommendedName>
        <fullName evidence="2">F-box domain-containing protein</fullName>
    </recommendedName>
</protein>
<feature type="region of interest" description="Disordered" evidence="1">
    <location>
        <begin position="108"/>
        <end position="144"/>
    </location>
</feature>
<name>A0A2B7WG79_9EURO</name>
<dbReference type="OrthoDB" id="539158at2759"/>
<dbReference type="AlphaFoldDB" id="A0A2B7WG79"/>
<accession>A0A2B7WG79</accession>